<feature type="transmembrane region" description="Helical" evidence="5">
    <location>
        <begin position="381"/>
        <end position="405"/>
    </location>
</feature>
<keyword evidence="2 5" id="KW-0812">Transmembrane</keyword>
<keyword evidence="4 5" id="KW-0472">Membrane</keyword>
<evidence type="ECO:0000256" key="3">
    <source>
        <dbReference type="ARBA" id="ARBA00022989"/>
    </source>
</evidence>
<name>H3A576_LATCH</name>
<dbReference type="AlphaFoldDB" id="H3A576"/>
<evidence type="ECO:0000256" key="2">
    <source>
        <dbReference type="ARBA" id="ARBA00022692"/>
    </source>
</evidence>
<dbReference type="InterPro" id="IPR036259">
    <property type="entry name" value="MFS_trans_sf"/>
</dbReference>
<reference evidence="6" key="3">
    <citation type="submission" date="2025-09" db="UniProtKB">
        <authorList>
            <consortium name="Ensembl"/>
        </authorList>
    </citation>
    <scope>IDENTIFICATION</scope>
</reference>
<feature type="transmembrane region" description="Helical" evidence="5">
    <location>
        <begin position="438"/>
        <end position="457"/>
    </location>
</feature>
<feature type="transmembrane region" description="Helical" evidence="5">
    <location>
        <begin position="150"/>
        <end position="167"/>
    </location>
</feature>
<dbReference type="InParanoid" id="H3A576"/>
<dbReference type="Proteomes" id="UP000008672">
    <property type="component" value="Unassembled WGS sequence"/>
</dbReference>
<dbReference type="EMBL" id="AFYH01178738">
    <property type="status" value="NOT_ANNOTATED_CDS"/>
    <property type="molecule type" value="Genomic_DNA"/>
</dbReference>
<dbReference type="EMBL" id="AFYH01178736">
    <property type="status" value="NOT_ANNOTATED_CDS"/>
    <property type="molecule type" value="Genomic_DNA"/>
</dbReference>
<evidence type="ECO:0000256" key="4">
    <source>
        <dbReference type="ARBA" id="ARBA00023136"/>
    </source>
</evidence>
<dbReference type="GeneTree" id="ENSGT00940000154901"/>
<evidence type="ECO:0000256" key="5">
    <source>
        <dbReference type="SAM" id="Phobius"/>
    </source>
</evidence>
<proteinExistence type="predicted"/>
<dbReference type="GO" id="GO:0022857">
    <property type="term" value="F:transmembrane transporter activity"/>
    <property type="evidence" value="ECO:0007669"/>
    <property type="project" value="InterPro"/>
</dbReference>
<dbReference type="EMBL" id="AFYH01178737">
    <property type="status" value="NOT_ANNOTATED_CDS"/>
    <property type="molecule type" value="Genomic_DNA"/>
</dbReference>
<evidence type="ECO:0000256" key="1">
    <source>
        <dbReference type="ARBA" id="ARBA00004141"/>
    </source>
</evidence>
<dbReference type="Pfam" id="PF00083">
    <property type="entry name" value="Sugar_tr"/>
    <property type="match status" value="2"/>
</dbReference>
<dbReference type="InterPro" id="IPR005828">
    <property type="entry name" value="MFS_sugar_transport-like"/>
</dbReference>
<gene>
    <name evidence="6" type="primary">LOC102365521</name>
</gene>
<dbReference type="GO" id="GO:0016020">
    <property type="term" value="C:membrane"/>
    <property type="evidence" value="ECO:0007669"/>
    <property type="project" value="UniProtKB-SubCell"/>
</dbReference>
<accession>H3A576</accession>
<dbReference type="eggNOG" id="KOG0255">
    <property type="taxonomic scope" value="Eukaryota"/>
</dbReference>
<dbReference type="Gene3D" id="1.20.1250.20">
    <property type="entry name" value="MFS general substrate transporter like domains"/>
    <property type="match status" value="1"/>
</dbReference>
<comment type="subcellular location">
    <subcellularLocation>
        <location evidence="1">Membrane</location>
        <topology evidence="1">Multi-pass membrane protein</topology>
    </subcellularLocation>
</comment>
<dbReference type="PANTHER" id="PTHR24064">
    <property type="entry name" value="SOLUTE CARRIER FAMILY 22 MEMBER"/>
    <property type="match status" value="1"/>
</dbReference>
<reference evidence="6" key="2">
    <citation type="submission" date="2025-08" db="UniProtKB">
        <authorList>
            <consortium name="Ensembl"/>
        </authorList>
    </citation>
    <scope>IDENTIFICATION</scope>
</reference>
<dbReference type="Ensembl" id="ENSLACT00000004838.1">
    <property type="protein sequence ID" value="ENSLACP00000004797.1"/>
    <property type="gene ID" value="ENSLACG00000004265.1"/>
</dbReference>
<dbReference type="OMA" id="MRKITIC"/>
<reference evidence="7" key="1">
    <citation type="submission" date="2011-08" db="EMBL/GenBank/DDBJ databases">
        <title>The draft genome of Latimeria chalumnae.</title>
        <authorList>
            <person name="Di Palma F."/>
            <person name="Alfoldi J."/>
            <person name="Johnson J."/>
            <person name="Berlin A."/>
            <person name="Gnerre S."/>
            <person name="Jaffe D."/>
            <person name="MacCallum I."/>
            <person name="Young S."/>
            <person name="Walker B.J."/>
            <person name="Lander E."/>
            <person name="Lindblad-Toh K."/>
        </authorList>
    </citation>
    <scope>NUCLEOTIDE SEQUENCE [LARGE SCALE GENOMIC DNA]</scope>
    <source>
        <strain evidence="7">Wild caught</strain>
    </source>
</reference>
<protein>
    <recommendedName>
        <fullName evidence="8">Major facilitator superfamily (MFS) profile domain-containing protein</fullName>
    </recommendedName>
</protein>
<keyword evidence="3 5" id="KW-1133">Transmembrane helix</keyword>
<organism evidence="6 7">
    <name type="scientific">Latimeria chalumnae</name>
    <name type="common">Coelacanth</name>
    <dbReference type="NCBI Taxonomy" id="7897"/>
    <lineage>
        <taxon>Eukaryota</taxon>
        <taxon>Metazoa</taxon>
        <taxon>Chordata</taxon>
        <taxon>Craniata</taxon>
        <taxon>Vertebrata</taxon>
        <taxon>Euteleostomi</taxon>
        <taxon>Coelacanthiformes</taxon>
        <taxon>Coelacanthidae</taxon>
        <taxon>Latimeria</taxon>
    </lineage>
</organism>
<dbReference type="EMBL" id="AFYH01178735">
    <property type="status" value="NOT_ANNOTATED_CDS"/>
    <property type="molecule type" value="Genomic_DNA"/>
</dbReference>
<feature type="transmembrane region" description="Helical" evidence="5">
    <location>
        <begin position="351"/>
        <end position="369"/>
    </location>
</feature>
<keyword evidence="7" id="KW-1185">Reference proteome</keyword>
<sequence length="472" mass="53032">TGFANILETVGSMGRFQIIFIVLLEIPILLLASHMVLQNFTAGTPEHHCRVQVRANGTRGSNQSHQLEEAELVRAFIPVDGKQRLEKCLRFTEPHWHLLEPNRTLVNATGTETEPCTDGWTYDRSVFSSSIVSEWDLVCNLRSFKQMSQSVFMGGVLVGSLVFGHLADRVGRMRILYWSHLQMAVAGTCAAFSPNFSAYCFFRFLTGTCIAGIVLNASCLGKSFISFLFFPLYLRFKILILLFLRFLPRFTIYTIVIYNVLLHLFTYLFYLFFLFNPISWLPESARWLALKGRTEVALKQLKRVGRINGKKKEASKLTAEILKINMEKEILSAKSSHSSADLIRTPVMRRITCCLMLVWFSTSFSYYGLVMDLQRFSVSIYLIQVIFGAVDFPAKLITAVALSCLGRRITQAVTLMLAGLTILANILVPAELQTLRTALAVFGKGCLAASFLCAYLYSAELYPTVVRYAGAG</sequence>
<dbReference type="STRING" id="7897.ENSLACP00000004797"/>
<feature type="transmembrane region" description="Helical" evidence="5">
    <location>
        <begin position="412"/>
        <end position="432"/>
    </location>
</feature>
<feature type="transmembrane region" description="Helical" evidence="5">
    <location>
        <begin position="16"/>
        <end position="37"/>
    </location>
</feature>
<evidence type="ECO:0008006" key="8">
    <source>
        <dbReference type="Google" id="ProtNLM"/>
    </source>
</evidence>
<evidence type="ECO:0000313" key="7">
    <source>
        <dbReference type="Proteomes" id="UP000008672"/>
    </source>
</evidence>
<feature type="transmembrane region" description="Helical" evidence="5">
    <location>
        <begin position="250"/>
        <end position="275"/>
    </location>
</feature>
<dbReference type="HOGENOM" id="CLU_001265_33_3_1"/>
<dbReference type="SUPFAM" id="SSF103473">
    <property type="entry name" value="MFS general substrate transporter"/>
    <property type="match status" value="1"/>
</dbReference>
<evidence type="ECO:0000313" key="6">
    <source>
        <dbReference type="Ensembl" id="ENSLACP00000004797.1"/>
    </source>
</evidence>